<organism evidence="2 3">
    <name type="scientific">Oryzias latipes</name>
    <name type="common">Japanese rice fish</name>
    <name type="synonym">Japanese killifish</name>
    <dbReference type="NCBI Taxonomy" id="8090"/>
    <lineage>
        <taxon>Eukaryota</taxon>
        <taxon>Metazoa</taxon>
        <taxon>Chordata</taxon>
        <taxon>Craniata</taxon>
        <taxon>Vertebrata</taxon>
        <taxon>Euteleostomi</taxon>
        <taxon>Actinopterygii</taxon>
        <taxon>Neopterygii</taxon>
        <taxon>Teleostei</taxon>
        <taxon>Neoteleostei</taxon>
        <taxon>Acanthomorphata</taxon>
        <taxon>Ovalentaria</taxon>
        <taxon>Atherinomorphae</taxon>
        <taxon>Beloniformes</taxon>
        <taxon>Adrianichthyidae</taxon>
        <taxon>Oryziinae</taxon>
        <taxon>Oryzias</taxon>
    </lineage>
</organism>
<dbReference type="SUPFAM" id="SSF56672">
    <property type="entry name" value="DNA/RNA polymerases"/>
    <property type="match status" value="1"/>
</dbReference>
<dbReference type="Proteomes" id="UP000001038">
    <property type="component" value="Chromosome 7"/>
</dbReference>
<sequence>LNLFYARFDRENKDPIFPSLHSTDTPPVLSTHVVRCVLKNINTRKAAGPDGVLGRVLKDCAAELTDIFTTIFNLSLSTAWVPTSFKSATITPIPKQSKVTCLNDYRPVALTSIPAKCLEKLVIKHIKATIPPSLDTYQFAYKKNRSTEDAIAIVLHRLLEHLEHKNTYARLLFVDYSSAFNLIRPFKLRAKLHHLGLNTALCNWTTDFLTNRKQSVRVGKYTSSTVLINTGAPQGCVLSPLLYSLFTHDCCSSSSSNLIVKFADDTTVLGLINDNNETDYRKEVQHLVSWCNNNDLILNITKTKEIIVDFRRRSKNHQSLSIGTEMVERVTSFKFLGVTMTEDLSWGPHTASVVGKAQQRLYYLRKLKVAKISRQLMVNFYNCAISSVLTFDFLVWFHSCTKADQQRLQRVVKTAGKIIGTILPEMGSLYTTRCLKRVQNILHDQHHPAHHLFHLLPSGRRYRSIKAKTTRLSNSLYPQAVRLLNSPS</sequence>
<dbReference type="GO" id="GO:0008168">
    <property type="term" value="F:methyltransferase activity"/>
    <property type="evidence" value="ECO:0007669"/>
    <property type="project" value="InterPro"/>
</dbReference>
<dbReference type="InterPro" id="IPR000477">
    <property type="entry name" value="RT_dom"/>
</dbReference>
<evidence type="ECO:0000259" key="1">
    <source>
        <dbReference type="PROSITE" id="PS50878"/>
    </source>
</evidence>
<dbReference type="Pfam" id="PF00078">
    <property type="entry name" value="RVT_1"/>
    <property type="match status" value="1"/>
</dbReference>
<name>A0A3B3HJX1_ORYLA</name>
<dbReference type="AlphaFoldDB" id="A0A3B3HJX1"/>
<reference evidence="2" key="2">
    <citation type="submission" date="2025-08" db="UniProtKB">
        <authorList>
            <consortium name="Ensembl"/>
        </authorList>
    </citation>
    <scope>IDENTIFICATION</scope>
    <source>
        <strain evidence="2">Hd-rR</strain>
    </source>
</reference>
<feature type="domain" description="Reverse transcriptase" evidence="1">
    <location>
        <begin position="74"/>
        <end position="340"/>
    </location>
</feature>
<reference evidence="2" key="3">
    <citation type="submission" date="2025-09" db="UniProtKB">
        <authorList>
            <consortium name="Ensembl"/>
        </authorList>
    </citation>
    <scope>IDENTIFICATION</scope>
    <source>
        <strain evidence="2">Hd-rR</strain>
    </source>
</reference>
<protein>
    <recommendedName>
        <fullName evidence="1">Reverse transcriptase domain-containing protein</fullName>
    </recommendedName>
</protein>
<dbReference type="PROSITE" id="PS50878">
    <property type="entry name" value="RT_POL"/>
    <property type="match status" value="1"/>
</dbReference>
<keyword evidence="3" id="KW-1185">Reference proteome</keyword>
<accession>A0A3B3HJX1</accession>
<evidence type="ECO:0000313" key="3">
    <source>
        <dbReference type="Proteomes" id="UP000001038"/>
    </source>
</evidence>
<proteinExistence type="predicted"/>
<dbReference type="STRING" id="8090.ENSORLP00000032044"/>
<dbReference type="InterPro" id="IPR043502">
    <property type="entry name" value="DNA/RNA_pol_sf"/>
</dbReference>
<dbReference type="Bgee" id="ENSORLG00000026997">
    <property type="expression patterns" value="Expressed in liver and 7 other cell types or tissues"/>
</dbReference>
<dbReference type="InterPro" id="IPR015095">
    <property type="entry name" value="AlkB_hom8_N"/>
</dbReference>
<dbReference type="CDD" id="cd01650">
    <property type="entry name" value="RT_nLTR_like"/>
    <property type="match status" value="1"/>
</dbReference>
<dbReference type="Ensembl" id="ENSORLT00000037174.1">
    <property type="protein sequence ID" value="ENSORLP00000032044.1"/>
    <property type="gene ID" value="ENSORLG00000026997.1"/>
</dbReference>
<dbReference type="GeneTree" id="ENSGT01120000271821"/>
<dbReference type="Pfam" id="PF09004">
    <property type="entry name" value="ALKBH8_N"/>
    <property type="match status" value="1"/>
</dbReference>
<dbReference type="InParanoid" id="A0A3B3HJX1"/>
<dbReference type="PANTHER" id="PTHR47510:SF3">
    <property type="entry name" value="ENDO_EXONUCLEASE_PHOSPHATASE DOMAIN-CONTAINING PROTEIN"/>
    <property type="match status" value="1"/>
</dbReference>
<evidence type="ECO:0000313" key="2">
    <source>
        <dbReference type="Ensembl" id="ENSORLP00000032044.1"/>
    </source>
</evidence>
<dbReference type="GO" id="GO:0016706">
    <property type="term" value="F:2-oxoglutarate-dependent dioxygenase activity"/>
    <property type="evidence" value="ECO:0007669"/>
    <property type="project" value="InterPro"/>
</dbReference>
<reference evidence="2 3" key="1">
    <citation type="journal article" date="2007" name="Nature">
        <title>The medaka draft genome and insights into vertebrate genome evolution.</title>
        <authorList>
            <person name="Kasahara M."/>
            <person name="Naruse K."/>
            <person name="Sasaki S."/>
            <person name="Nakatani Y."/>
            <person name="Qu W."/>
            <person name="Ahsan B."/>
            <person name="Yamada T."/>
            <person name="Nagayasu Y."/>
            <person name="Doi K."/>
            <person name="Kasai Y."/>
            <person name="Jindo T."/>
            <person name="Kobayashi D."/>
            <person name="Shimada A."/>
            <person name="Toyoda A."/>
            <person name="Kuroki Y."/>
            <person name="Fujiyama A."/>
            <person name="Sasaki T."/>
            <person name="Shimizu A."/>
            <person name="Asakawa S."/>
            <person name="Shimizu N."/>
            <person name="Hashimoto S."/>
            <person name="Yang J."/>
            <person name="Lee Y."/>
            <person name="Matsushima K."/>
            <person name="Sugano S."/>
            <person name="Sakaizumi M."/>
            <person name="Narita T."/>
            <person name="Ohishi K."/>
            <person name="Haga S."/>
            <person name="Ohta F."/>
            <person name="Nomoto H."/>
            <person name="Nogata K."/>
            <person name="Morishita T."/>
            <person name="Endo T."/>
            <person name="Shin-I T."/>
            <person name="Takeda H."/>
            <person name="Morishita S."/>
            <person name="Kohara Y."/>
        </authorList>
    </citation>
    <scope>NUCLEOTIDE SEQUENCE [LARGE SCALE GENOMIC DNA]</scope>
    <source>
        <strain evidence="2 3">Hd-rR</strain>
    </source>
</reference>
<dbReference type="PANTHER" id="PTHR47510">
    <property type="entry name" value="REVERSE TRANSCRIPTASE DOMAIN-CONTAINING PROTEIN"/>
    <property type="match status" value="1"/>
</dbReference>